<dbReference type="PANTHER" id="PTHR47249">
    <property type="entry name" value="VACUOLAR PROTEIN 8"/>
    <property type="match status" value="1"/>
</dbReference>
<dbReference type="InterPro" id="IPR011989">
    <property type="entry name" value="ARM-like"/>
</dbReference>
<dbReference type="GO" id="GO:0005774">
    <property type="term" value="C:vacuolar membrane"/>
    <property type="evidence" value="ECO:0007669"/>
    <property type="project" value="UniProtKB-SubCell"/>
</dbReference>
<dbReference type="InterPro" id="IPR016024">
    <property type="entry name" value="ARM-type_fold"/>
</dbReference>
<dbReference type="InterPro" id="IPR000225">
    <property type="entry name" value="Armadillo"/>
</dbReference>
<feature type="repeat" description="ARM" evidence="8">
    <location>
        <begin position="180"/>
        <end position="224"/>
    </location>
</feature>
<dbReference type="EMBL" id="PYSW02000034">
    <property type="protein sequence ID" value="KAG2378283.1"/>
    <property type="molecule type" value="Genomic_DNA"/>
</dbReference>
<dbReference type="GeneID" id="68100880"/>
<dbReference type="PANTHER" id="PTHR47249:SF1">
    <property type="entry name" value="VACUOLAR PROTEIN 8"/>
    <property type="match status" value="1"/>
</dbReference>
<keyword evidence="6" id="KW-0449">Lipoprotein</keyword>
<comment type="subcellular location">
    <subcellularLocation>
        <location evidence="1">Vacuole membrane</location>
        <topology evidence="1">Lipid-anchor</topology>
    </subcellularLocation>
</comment>
<evidence type="ECO:0000256" key="3">
    <source>
        <dbReference type="ARBA" id="ARBA00022554"/>
    </source>
</evidence>
<comment type="similarity">
    <text evidence="2">Belongs to the beta-catenin family.</text>
</comment>
<dbReference type="InterPro" id="IPR045156">
    <property type="entry name" value="Vac8"/>
</dbReference>
<dbReference type="Gene3D" id="1.25.10.10">
    <property type="entry name" value="Leucine-rich Repeat Variant"/>
    <property type="match status" value="1"/>
</dbReference>
<dbReference type="GO" id="GO:0043495">
    <property type="term" value="F:protein-membrane adaptor activity"/>
    <property type="evidence" value="ECO:0007669"/>
    <property type="project" value="InterPro"/>
</dbReference>
<evidence type="ECO:0000256" key="5">
    <source>
        <dbReference type="ARBA" id="ARBA00023136"/>
    </source>
</evidence>
<dbReference type="SUPFAM" id="SSF48371">
    <property type="entry name" value="ARM repeat"/>
    <property type="match status" value="1"/>
</dbReference>
<organism evidence="10 11">
    <name type="scientific">Naegleria lovaniensis</name>
    <name type="common">Amoeba</name>
    <dbReference type="NCBI Taxonomy" id="51637"/>
    <lineage>
        <taxon>Eukaryota</taxon>
        <taxon>Discoba</taxon>
        <taxon>Heterolobosea</taxon>
        <taxon>Tetramitia</taxon>
        <taxon>Eutetramitia</taxon>
        <taxon>Vahlkampfiidae</taxon>
        <taxon>Naegleria</taxon>
    </lineage>
</organism>
<feature type="compositionally biased region" description="Basic residues" evidence="9">
    <location>
        <begin position="380"/>
        <end position="389"/>
    </location>
</feature>
<evidence type="ECO:0000313" key="11">
    <source>
        <dbReference type="Proteomes" id="UP000816034"/>
    </source>
</evidence>
<keyword evidence="5" id="KW-0472">Membrane</keyword>
<dbReference type="PROSITE" id="PS50176">
    <property type="entry name" value="ARM_REPEAT"/>
    <property type="match status" value="1"/>
</dbReference>
<name>A0AA88KHX7_NAELO</name>
<evidence type="ECO:0000256" key="9">
    <source>
        <dbReference type="SAM" id="MobiDB-lite"/>
    </source>
</evidence>
<dbReference type="AlphaFoldDB" id="A0AA88KHX7"/>
<proteinExistence type="inferred from homology"/>
<dbReference type="GO" id="GO:0071562">
    <property type="term" value="P:nucleus-vacuole junction assembly"/>
    <property type="evidence" value="ECO:0007669"/>
    <property type="project" value="InterPro"/>
</dbReference>
<keyword evidence="4" id="KW-0677">Repeat</keyword>
<keyword evidence="3" id="KW-0926">Vacuole</keyword>
<protein>
    <recommendedName>
        <fullName evidence="7">Vacuolar protein 8</fullName>
    </recommendedName>
</protein>
<dbReference type="Proteomes" id="UP000816034">
    <property type="component" value="Unassembled WGS sequence"/>
</dbReference>
<evidence type="ECO:0000256" key="1">
    <source>
        <dbReference type="ARBA" id="ARBA00004592"/>
    </source>
</evidence>
<sequence length="406" mass="45887">MASSPFKLYDSPSRSKTLSELTFKFDTKPIINPNPDVANKSESELVLDKVPEQIQSLLYGKTKDRIHASCNLRKLSDEKVLRKPLAMTNNFVESICAVLMADQENDGQKRCQQHALAILGNLLLEDPLLDTFIANEENCLPGLSKMLCSDDKETLELASRVLDYISVTFQNQSLVCTTDGLLYSIVQCLKSSTKNLKVKQHVVQALVYLSANPKNRFVLARESGLLEEINGILDTHHRMDEQHNLPRMAMQVIYNLCLLKENIPLIAKHGVRNNIKKKNQIVRESIQSTKNGERQYPGYQNDILIWKLSCVVLDAINLYDKRFDSQSVLNNTGYNSSVIEIGAFKSTSVVMMNEDEEIRSMKNQSTSSNNNESKSDAFDRRRRAAARRNKTTEDIVLDDDSDPLSP</sequence>
<evidence type="ECO:0000313" key="10">
    <source>
        <dbReference type="EMBL" id="KAG2378283.1"/>
    </source>
</evidence>
<feature type="region of interest" description="Disordered" evidence="9">
    <location>
        <begin position="359"/>
        <end position="406"/>
    </location>
</feature>
<gene>
    <name evidence="10" type="ORF">C9374_008426</name>
</gene>
<feature type="compositionally biased region" description="Polar residues" evidence="9">
    <location>
        <begin position="361"/>
        <end position="372"/>
    </location>
</feature>
<reference evidence="10 11" key="1">
    <citation type="journal article" date="2018" name="BMC Genomics">
        <title>The genome of Naegleria lovaniensis, the basis for a comparative approach to unravel pathogenicity factors of the human pathogenic amoeba N. fowleri.</title>
        <authorList>
            <person name="Liechti N."/>
            <person name="Schurch N."/>
            <person name="Bruggmann R."/>
            <person name="Wittwer M."/>
        </authorList>
    </citation>
    <scope>NUCLEOTIDE SEQUENCE [LARGE SCALE GENOMIC DNA]</scope>
    <source>
        <strain evidence="10 11">ATCC 30569</strain>
    </source>
</reference>
<dbReference type="RefSeq" id="XP_044545545.1">
    <property type="nucleotide sequence ID" value="XM_044698501.1"/>
</dbReference>
<evidence type="ECO:0000256" key="6">
    <source>
        <dbReference type="ARBA" id="ARBA00023288"/>
    </source>
</evidence>
<comment type="caution">
    <text evidence="10">The sequence shown here is derived from an EMBL/GenBank/DDBJ whole genome shotgun (WGS) entry which is preliminary data.</text>
</comment>
<evidence type="ECO:0000256" key="7">
    <source>
        <dbReference type="ARBA" id="ARBA00026209"/>
    </source>
</evidence>
<feature type="compositionally biased region" description="Acidic residues" evidence="9">
    <location>
        <begin position="395"/>
        <end position="406"/>
    </location>
</feature>
<accession>A0AA88KHX7</accession>
<evidence type="ECO:0000256" key="2">
    <source>
        <dbReference type="ARBA" id="ARBA00005462"/>
    </source>
</evidence>
<evidence type="ECO:0000256" key="8">
    <source>
        <dbReference type="PROSITE-ProRule" id="PRU00259"/>
    </source>
</evidence>
<keyword evidence="11" id="KW-1185">Reference proteome</keyword>
<evidence type="ECO:0000256" key="4">
    <source>
        <dbReference type="ARBA" id="ARBA00022737"/>
    </source>
</evidence>